<evidence type="ECO:0000256" key="4">
    <source>
        <dbReference type="ARBA" id="ARBA00004869"/>
    </source>
</evidence>
<dbReference type="Proteomes" id="UP000028990">
    <property type="component" value="Unassembled WGS sequence"/>
</dbReference>
<keyword evidence="21" id="KW-1133">Transmembrane helix</keyword>
<dbReference type="GO" id="GO:0005634">
    <property type="term" value="C:nucleus"/>
    <property type="evidence" value="ECO:0007669"/>
    <property type="project" value="UniProtKB-SubCell"/>
</dbReference>
<evidence type="ECO:0000256" key="14">
    <source>
        <dbReference type="ARBA" id="ARBA00023152"/>
    </source>
</evidence>
<evidence type="ECO:0000256" key="19">
    <source>
        <dbReference type="ARBA" id="ARBA00047698"/>
    </source>
</evidence>
<dbReference type="SUPFAM" id="SSF51735">
    <property type="entry name" value="NAD(P)-binding Rossmann-fold domains"/>
    <property type="match status" value="1"/>
</dbReference>
<dbReference type="PRINTS" id="PR00078">
    <property type="entry name" value="G3PDHDRGNASE"/>
</dbReference>
<dbReference type="GO" id="GO:0004365">
    <property type="term" value="F:glyceraldehyde-3-phosphate dehydrogenase (NAD+) (phosphorylating) activity"/>
    <property type="evidence" value="ECO:0007669"/>
    <property type="project" value="UniProtKB-EC"/>
</dbReference>
<dbReference type="Gene3D" id="3.40.50.720">
    <property type="entry name" value="NAD(P)-binding Rossmann-like Domain"/>
    <property type="match status" value="1"/>
</dbReference>
<dbReference type="GO" id="GO:0016740">
    <property type="term" value="F:transferase activity"/>
    <property type="evidence" value="ECO:0007669"/>
    <property type="project" value="UniProtKB-KW"/>
</dbReference>
<keyword evidence="15" id="KW-0206">Cytoskeleton</keyword>
<dbReference type="AlphaFoldDB" id="A0A091D4X0"/>
<keyword evidence="8" id="KW-0808">Transferase</keyword>
<dbReference type="SUPFAM" id="SSF55347">
    <property type="entry name" value="Glyceraldehyde-3-phosphate dehydrogenase-like, C-terminal domain"/>
    <property type="match status" value="1"/>
</dbReference>
<dbReference type="EMBL" id="KN123251">
    <property type="protein sequence ID" value="KFO26082.1"/>
    <property type="molecule type" value="Genomic_DNA"/>
</dbReference>
<name>A0A091D4X0_FUKDA</name>
<evidence type="ECO:0000256" key="3">
    <source>
        <dbReference type="ARBA" id="ARBA00004514"/>
    </source>
</evidence>
<dbReference type="eggNOG" id="KOG0657">
    <property type="taxonomic scope" value="Eukaryota"/>
</dbReference>
<comment type="catalytic activity">
    <reaction evidence="20">
        <text>S-nitroso-L-cysteinyl-[GAPDH] + L-cysteinyl-[protein] = L-cysteinyl-[GAPDH] + S-nitroso-L-cysteinyl-[protein]</text>
        <dbReference type="Rhea" id="RHEA:66684"/>
        <dbReference type="Rhea" id="RHEA-COMP:10131"/>
        <dbReference type="Rhea" id="RHEA-COMP:17089"/>
        <dbReference type="Rhea" id="RHEA-COMP:17090"/>
        <dbReference type="Rhea" id="RHEA-COMP:17091"/>
        <dbReference type="ChEBI" id="CHEBI:29950"/>
        <dbReference type="ChEBI" id="CHEBI:149494"/>
    </reaction>
    <physiologicalReaction direction="left-to-right" evidence="20">
        <dbReference type="Rhea" id="RHEA:66685"/>
    </physiologicalReaction>
</comment>
<keyword evidence="9" id="KW-0053">Apoptosis</keyword>
<evidence type="ECO:0000256" key="18">
    <source>
        <dbReference type="ARBA" id="ARBA00046997"/>
    </source>
</evidence>
<keyword evidence="14" id="KW-0324">Glycolysis</keyword>
<evidence type="ECO:0000256" key="5">
    <source>
        <dbReference type="ARBA" id="ARBA00007406"/>
    </source>
</evidence>
<dbReference type="Pfam" id="PF02800">
    <property type="entry name" value="Gp_dh_C"/>
    <property type="match status" value="1"/>
</dbReference>
<evidence type="ECO:0000256" key="6">
    <source>
        <dbReference type="ARBA" id="ARBA00013119"/>
    </source>
</evidence>
<evidence type="ECO:0000313" key="23">
    <source>
        <dbReference type="EMBL" id="KFO26082.1"/>
    </source>
</evidence>
<comment type="catalytic activity">
    <reaction evidence="19">
        <text>D-glyceraldehyde 3-phosphate + phosphate + NAD(+) = (2R)-3-phospho-glyceroyl phosphate + NADH + H(+)</text>
        <dbReference type="Rhea" id="RHEA:10300"/>
        <dbReference type="ChEBI" id="CHEBI:15378"/>
        <dbReference type="ChEBI" id="CHEBI:43474"/>
        <dbReference type="ChEBI" id="CHEBI:57540"/>
        <dbReference type="ChEBI" id="CHEBI:57604"/>
        <dbReference type="ChEBI" id="CHEBI:57945"/>
        <dbReference type="ChEBI" id="CHEBI:59776"/>
        <dbReference type="EC" id="1.2.1.12"/>
    </reaction>
</comment>
<keyword evidence="11" id="KW-0810">Translation regulation</keyword>
<evidence type="ECO:0000259" key="22">
    <source>
        <dbReference type="Pfam" id="PF02800"/>
    </source>
</evidence>
<evidence type="ECO:0000256" key="7">
    <source>
        <dbReference type="ARBA" id="ARBA00022490"/>
    </source>
</evidence>
<evidence type="ECO:0000256" key="16">
    <source>
        <dbReference type="ARBA" id="ARBA00023242"/>
    </source>
</evidence>
<comment type="pathway">
    <text evidence="4">Carbohydrate degradation; glycolysis; pyruvate from D-glyceraldehyde 3-phosphate: step 1/5.</text>
</comment>
<comment type="similarity">
    <text evidence="5">Belongs to the glyceraldehyde-3-phosphate dehydrogenase family.</text>
</comment>
<evidence type="ECO:0000256" key="2">
    <source>
        <dbReference type="ARBA" id="ARBA00004245"/>
    </source>
</evidence>
<accession>A0A091D4X0</accession>
<keyword evidence="7" id="KW-0963">Cytoplasm</keyword>
<gene>
    <name evidence="23" type="ORF">H920_12524</name>
</gene>
<feature type="transmembrane region" description="Helical" evidence="21">
    <location>
        <begin position="164"/>
        <end position="184"/>
    </location>
</feature>
<evidence type="ECO:0000256" key="20">
    <source>
        <dbReference type="ARBA" id="ARBA00048005"/>
    </source>
</evidence>
<proteinExistence type="inferred from homology"/>
<dbReference type="PANTHER" id="PTHR10836">
    <property type="entry name" value="GLYCERALDEHYDE 3-PHOSPHATE DEHYDROGENASE"/>
    <property type="match status" value="1"/>
</dbReference>
<evidence type="ECO:0000256" key="17">
    <source>
        <dbReference type="ARBA" id="ARBA00031890"/>
    </source>
</evidence>
<dbReference type="InterPro" id="IPR036291">
    <property type="entry name" value="NAD(P)-bd_dom_sf"/>
</dbReference>
<evidence type="ECO:0000256" key="11">
    <source>
        <dbReference type="ARBA" id="ARBA00022845"/>
    </source>
</evidence>
<dbReference type="GO" id="GO:0006417">
    <property type="term" value="P:regulation of translation"/>
    <property type="evidence" value="ECO:0007669"/>
    <property type="project" value="UniProtKB-KW"/>
</dbReference>
<evidence type="ECO:0000256" key="15">
    <source>
        <dbReference type="ARBA" id="ARBA00023212"/>
    </source>
</evidence>
<keyword evidence="13" id="KW-0520">NAD</keyword>
<keyword evidence="16" id="KW-0539">Nucleus</keyword>
<dbReference type="GO" id="GO:0006915">
    <property type="term" value="P:apoptotic process"/>
    <property type="evidence" value="ECO:0007669"/>
    <property type="project" value="UniProtKB-KW"/>
</dbReference>
<evidence type="ECO:0000256" key="1">
    <source>
        <dbReference type="ARBA" id="ARBA00004123"/>
    </source>
</evidence>
<dbReference type="InterPro" id="IPR020829">
    <property type="entry name" value="GlycerAld_3-P_DH_cat"/>
</dbReference>
<dbReference type="PANTHER" id="PTHR10836:SF111">
    <property type="entry name" value="GLYCERALDEHYDE-3-PHOSPHATE DEHYDROGENASE"/>
    <property type="match status" value="1"/>
</dbReference>
<keyword evidence="12" id="KW-0560">Oxidoreductase</keyword>
<organism evidence="23 24">
    <name type="scientific">Fukomys damarensis</name>
    <name type="common">Damaraland mole rat</name>
    <name type="synonym">Cryptomys damarensis</name>
    <dbReference type="NCBI Taxonomy" id="885580"/>
    <lineage>
        <taxon>Eukaryota</taxon>
        <taxon>Metazoa</taxon>
        <taxon>Chordata</taxon>
        <taxon>Craniata</taxon>
        <taxon>Vertebrata</taxon>
        <taxon>Euteleostomi</taxon>
        <taxon>Mammalia</taxon>
        <taxon>Eutheria</taxon>
        <taxon>Euarchontoglires</taxon>
        <taxon>Glires</taxon>
        <taxon>Rodentia</taxon>
        <taxon>Hystricomorpha</taxon>
        <taxon>Bathyergidae</taxon>
        <taxon>Fukomys</taxon>
    </lineage>
</organism>
<protein>
    <recommendedName>
        <fullName evidence="6">glyceraldehyde-3-phosphate dehydrogenase (phosphorylating)</fullName>
        <ecNumber evidence="6">1.2.1.12</ecNumber>
    </recommendedName>
    <alternativeName>
        <fullName evidence="17">Peptidyl-cysteine S-nitrosylase GAPDH</fullName>
    </alternativeName>
</protein>
<dbReference type="EC" id="1.2.1.12" evidence="6"/>
<evidence type="ECO:0000256" key="21">
    <source>
        <dbReference type="SAM" id="Phobius"/>
    </source>
</evidence>
<comment type="subunit">
    <text evidence="18">Homotetramer. Interacts with TPPP; the interaction is direct. Interacts (when S-nitrosylated) with SIAH1; leading to nuclear translocation. Interacts with RILPL1/GOSPEL, leading to prevent the interaction between GAPDH and SIAH1 and prevent nuclear translocation. Interacts with CHP1; the interaction increases the binding of CHP1 with microtubules. Associates with microtubules. Interacts with EIF1AD, USP25, PRKCI and WARS1. Interacts with phosphorylated RPL13A; inhibited by oxidatively-modified low-densitity lipoprotein (LDL(ox)). Component of the GAIT complex. Interacts with FKBP6; leading to inhibit GAPDH catalytic activity. Interacts with TRAF2, promoting TRAF2 ubiquitination. Interacts with TRAF3, promoting TRAF3 ubiquitination.</text>
</comment>
<keyword evidence="21" id="KW-0812">Transmembrane</keyword>
<evidence type="ECO:0000256" key="8">
    <source>
        <dbReference type="ARBA" id="ARBA00022679"/>
    </source>
</evidence>
<reference evidence="23 24" key="1">
    <citation type="submission" date="2013-11" db="EMBL/GenBank/DDBJ databases">
        <title>The Damaraland mole rat (Fukomys damarensis) genome and evolution of African mole rats.</title>
        <authorList>
            <person name="Gladyshev V.N."/>
            <person name="Fang X."/>
        </authorList>
    </citation>
    <scope>NUCLEOTIDE SEQUENCE [LARGE SCALE GENOMIC DNA]</scope>
    <source>
        <tissue evidence="23">Liver</tissue>
    </source>
</reference>
<dbReference type="GO" id="GO:0005856">
    <property type="term" value="C:cytoskeleton"/>
    <property type="evidence" value="ECO:0007669"/>
    <property type="project" value="UniProtKB-SubCell"/>
</dbReference>
<dbReference type="GO" id="GO:0006096">
    <property type="term" value="P:glycolytic process"/>
    <property type="evidence" value="ECO:0007669"/>
    <property type="project" value="UniProtKB-KW"/>
</dbReference>
<dbReference type="GO" id="GO:0005829">
    <property type="term" value="C:cytosol"/>
    <property type="evidence" value="ECO:0007669"/>
    <property type="project" value="UniProtKB-SubCell"/>
</dbReference>
<keyword evidence="10" id="KW-0702">S-nitrosylation</keyword>
<feature type="domain" description="Glyceraldehyde 3-phosphate dehydrogenase catalytic" evidence="22">
    <location>
        <begin position="51"/>
        <end position="111"/>
    </location>
</feature>
<evidence type="ECO:0000256" key="10">
    <source>
        <dbReference type="ARBA" id="ARBA00022799"/>
    </source>
</evidence>
<evidence type="ECO:0000256" key="12">
    <source>
        <dbReference type="ARBA" id="ARBA00023002"/>
    </source>
</evidence>
<evidence type="ECO:0000313" key="24">
    <source>
        <dbReference type="Proteomes" id="UP000028990"/>
    </source>
</evidence>
<keyword evidence="21" id="KW-0472">Membrane</keyword>
<evidence type="ECO:0000256" key="9">
    <source>
        <dbReference type="ARBA" id="ARBA00022703"/>
    </source>
</evidence>
<evidence type="ECO:0000256" key="13">
    <source>
        <dbReference type="ARBA" id="ARBA00023027"/>
    </source>
</evidence>
<keyword evidence="24" id="KW-1185">Reference proteome</keyword>
<comment type="subcellular location">
    <subcellularLocation>
        <location evidence="2">Cytoplasm</location>
        <location evidence="2">Cytoskeleton</location>
    </subcellularLocation>
    <subcellularLocation>
        <location evidence="3">Cytoplasm</location>
        <location evidence="3">Cytosol</location>
    </subcellularLocation>
    <subcellularLocation>
        <location evidence="1">Nucleus</location>
    </subcellularLocation>
</comment>
<dbReference type="InterPro" id="IPR020831">
    <property type="entry name" value="GlycerAld/Erythrose_P_DH"/>
</dbReference>
<sequence length="205" mass="22396">MEKPRAHLKDGIKRVIISFLSSDVLVSVICVNHEKQDSYLNVVSDDSSTCLASTAEVISDNSDVMERFMTVVYGITATQKTMDSPSGEMWFDSCGSAQNIIPVSTGRAEVIAEPPVCLFSTCCLELTCPLEEATKHNTKRSRAASIRVPHEGILALQRIRLSPMTLTVIPTLLPMVLGLTGIALNNHFVKSFPDITTNLAIATEW</sequence>
<dbReference type="Gene3D" id="3.30.360.10">
    <property type="entry name" value="Dihydrodipicolinate Reductase, domain 2"/>
    <property type="match status" value="1"/>
</dbReference>